<feature type="domain" description="TonB-dependent receptor-like beta-barrel" evidence="13">
    <location>
        <begin position="468"/>
        <end position="935"/>
    </location>
</feature>
<evidence type="ECO:0000256" key="7">
    <source>
        <dbReference type="ARBA" id="ARBA00023136"/>
    </source>
</evidence>
<dbReference type="InterPro" id="IPR039426">
    <property type="entry name" value="TonB-dep_rcpt-like"/>
</dbReference>
<dbReference type="InterPro" id="IPR036942">
    <property type="entry name" value="Beta-barrel_TonB_sf"/>
</dbReference>
<evidence type="ECO:0000256" key="1">
    <source>
        <dbReference type="ARBA" id="ARBA00004571"/>
    </source>
</evidence>
<dbReference type="Gene3D" id="2.40.170.20">
    <property type="entry name" value="TonB-dependent receptor, beta-barrel domain"/>
    <property type="match status" value="1"/>
</dbReference>
<evidence type="ECO:0000256" key="5">
    <source>
        <dbReference type="ARBA" id="ARBA00022729"/>
    </source>
</evidence>
<evidence type="ECO:0000259" key="13">
    <source>
        <dbReference type="Pfam" id="PF00593"/>
    </source>
</evidence>
<keyword evidence="4 10" id="KW-0812">Transmembrane</keyword>
<keyword evidence="8" id="KW-0675">Receptor</keyword>
<protein>
    <submittedName>
        <fullName evidence="15">TonB-linked SusC/RagA family outer membrane protein</fullName>
    </submittedName>
</protein>
<dbReference type="InterPro" id="IPR012910">
    <property type="entry name" value="Plug_dom"/>
</dbReference>
<dbReference type="Gene3D" id="2.170.130.10">
    <property type="entry name" value="TonB-dependent receptor, plug domain"/>
    <property type="match status" value="1"/>
</dbReference>
<evidence type="ECO:0000256" key="2">
    <source>
        <dbReference type="ARBA" id="ARBA00022448"/>
    </source>
</evidence>
<comment type="subcellular location">
    <subcellularLocation>
        <location evidence="1 10">Cell outer membrane</location>
        <topology evidence="1 10">Multi-pass membrane protein</topology>
    </subcellularLocation>
</comment>
<keyword evidence="2 10" id="KW-0813">Transport</keyword>
<evidence type="ECO:0000256" key="8">
    <source>
        <dbReference type="ARBA" id="ARBA00023170"/>
    </source>
</evidence>
<evidence type="ECO:0000256" key="12">
    <source>
        <dbReference type="SAM" id="SignalP"/>
    </source>
</evidence>
<dbReference type="InterPro" id="IPR008969">
    <property type="entry name" value="CarboxyPept-like_regulatory"/>
</dbReference>
<keyword evidence="5 12" id="KW-0732">Signal</keyword>
<dbReference type="Pfam" id="PF07715">
    <property type="entry name" value="Plug"/>
    <property type="match status" value="1"/>
</dbReference>
<dbReference type="Pfam" id="PF13715">
    <property type="entry name" value="CarbopepD_reg_2"/>
    <property type="match status" value="1"/>
</dbReference>
<evidence type="ECO:0000256" key="10">
    <source>
        <dbReference type="PROSITE-ProRule" id="PRU01360"/>
    </source>
</evidence>
<evidence type="ECO:0000313" key="15">
    <source>
        <dbReference type="EMBL" id="TCN70246.1"/>
    </source>
</evidence>
<feature type="signal peptide" evidence="12">
    <location>
        <begin position="1"/>
        <end position="21"/>
    </location>
</feature>
<name>A0A4R2ERM2_9BACT</name>
<dbReference type="PROSITE" id="PS52016">
    <property type="entry name" value="TONB_DEPENDENT_REC_3"/>
    <property type="match status" value="1"/>
</dbReference>
<dbReference type="GO" id="GO:0015344">
    <property type="term" value="F:siderophore uptake transmembrane transporter activity"/>
    <property type="evidence" value="ECO:0007669"/>
    <property type="project" value="TreeGrafter"/>
</dbReference>
<feature type="domain" description="TonB-dependent receptor plug" evidence="14">
    <location>
        <begin position="117"/>
        <end position="224"/>
    </location>
</feature>
<evidence type="ECO:0000256" key="6">
    <source>
        <dbReference type="ARBA" id="ARBA00023077"/>
    </source>
</evidence>
<dbReference type="InterPro" id="IPR023996">
    <property type="entry name" value="TonB-dep_OMP_SusC/RagA"/>
</dbReference>
<dbReference type="GO" id="GO:0044718">
    <property type="term" value="P:siderophore transmembrane transport"/>
    <property type="evidence" value="ECO:0007669"/>
    <property type="project" value="TreeGrafter"/>
</dbReference>
<accession>A0A4R2ERM2</accession>
<keyword evidence="3 10" id="KW-1134">Transmembrane beta strand</keyword>
<proteinExistence type="inferred from homology"/>
<evidence type="ECO:0000256" key="4">
    <source>
        <dbReference type="ARBA" id="ARBA00022692"/>
    </source>
</evidence>
<dbReference type="SUPFAM" id="SSF49464">
    <property type="entry name" value="Carboxypeptidase regulatory domain-like"/>
    <property type="match status" value="1"/>
</dbReference>
<dbReference type="OrthoDB" id="9768177at2"/>
<dbReference type="AlphaFoldDB" id="A0A4R2ERM2"/>
<dbReference type="Pfam" id="PF00593">
    <property type="entry name" value="TonB_dep_Rec_b-barrel"/>
    <property type="match status" value="1"/>
</dbReference>
<gene>
    <name evidence="15" type="ORF">CLV25_104205</name>
</gene>
<dbReference type="EMBL" id="SLWB01000004">
    <property type="protein sequence ID" value="TCN70246.1"/>
    <property type="molecule type" value="Genomic_DNA"/>
</dbReference>
<evidence type="ECO:0000313" key="16">
    <source>
        <dbReference type="Proteomes" id="UP000294830"/>
    </source>
</evidence>
<dbReference type="InterPro" id="IPR000531">
    <property type="entry name" value="Beta-barrel_TonB"/>
</dbReference>
<feature type="chain" id="PRO_5020626796" evidence="12">
    <location>
        <begin position="22"/>
        <end position="1086"/>
    </location>
</feature>
<evidence type="ECO:0000256" key="3">
    <source>
        <dbReference type="ARBA" id="ARBA00022452"/>
    </source>
</evidence>
<dbReference type="NCBIfam" id="TIGR04057">
    <property type="entry name" value="SusC_RagA_signa"/>
    <property type="match status" value="1"/>
</dbReference>
<keyword evidence="7 10" id="KW-0472">Membrane</keyword>
<dbReference type="GO" id="GO:0009279">
    <property type="term" value="C:cell outer membrane"/>
    <property type="evidence" value="ECO:0007669"/>
    <property type="project" value="UniProtKB-SubCell"/>
</dbReference>
<comment type="caution">
    <text evidence="15">The sequence shown here is derived from an EMBL/GenBank/DDBJ whole genome shotgun (WGS) entry which is preliminary data.</text>
</comment>
<organism evidence="15 16">
    <name type="scientific">Acetobacteroides hydrogenigenes</name>
    <dbReference type="NCBI Taxonomy" id="979970"/>
    <lineage>
        <taxon>Bacteria</taxon>
        <taxon>Pseudomonadati</taxon>
        <taxon>Bacteroidota</taxon>
        <taxon>Bacteroidia</taxon>
        <taxon>Bacteroidales</taxon>
        <taxon>Rikenellaceae</taxon>
        <taxon>Acetobacteroides</taxon>
    </lineage>
</organism>
<sequence length="1086" mass="118918">MRRFLTLLVTMVVFGVGSALGQTKQVSGKVVGSDDNQPIIGASVLIKEAPTVGTTTDVNGNYLLKNIPANAKTIVFRFVGYQTLEIPITGATANASLVPDNQKIEEVVVMAYGTVKKSNMTTSAAIVSSKELQTRPVSDAIKALEGQAVGVQVSPGLGAPGSAPTIRIRGIGSINASSDPLYVVDGIPYDGGISNINTADIESMTVLKDAAATSLYGSRAANGVVIVTTKKGKTDQFTVNAKVNYGVSTRGIPEYSRVSATEYYPLVWQGLRNSYSYGAATYTNAATWQAGVLGAGVLDKANADASKNLIAEALKYNIITTDGTTKVADNAVVGTDGKFIAGGKVLSSYNDLDWFDELSRLGQRGDYNVSASGGSKSSDYYFSLGYLNENGYVKKSDYERITARANVSVTPTSWLKIGTNLSGTVTNSNLLSATSDDASSYANPFFFAKSIGPIYPVYLHAADGSYDLDAFGNKQYDYGQNGSRGSGASAGRNVLAEMMWNNQKRKISVLDAKSFADIMLPYDFKFSLNGGYYVSSRLDSKYENTKLGDGAPAGRFQKTNRINTSITLNQLLTWKHDFGKHNVDVLVGHEFYSYEYNYLYGMKQGQVLEGINEFPNFTNISDLNSKTDKDRIESYLSRINYTYDDKYFATASFRRDGSSRFSDDVRWGNFFSGSLGWNLYKEDIFRNIDWLNSLKLRASYGETGNNSLNDPDGYSTFYPYQSLYELGYNNGMSNVTGMLAKTTMGNNNLTWETNKQTNIGVDFGFLNRFTGSVEWFNRQSDNLLFYVPMPLSAGVFYQPQNIGSMYNRGIEVSLTANVLNTADGFRWTSSINATSYKNEVTKMPKENPTIISGTKRWEEGHSIYDYYLRQWAGVDPRDGAGLYIYNDELGDAAFNEVATPYIYRTIDGKKYTTDPNKAKYEYSGSSIPDVFGGWTNTFSYKGINLSVLLTYAFGGKTYDNSYAGLMGYSAGGAMHVDLKNAWQQPGDITDVPRIDAAKNSNFTASSTRWLTSSNYVAIKNISLGYTFPESILSKMGIKGMNAYVSGDNLSLFCKRKGMNPQEAMSGVTSNTYSMARIFTFGVNLTL</sequence>
<keyword evidence="16" id="KW-1185">Reference proteome</keyword>
<dbReference type="InterPro" id="IPR037066">
    <property type="entry name" value="Plug_dom_sf"/>
</dbReference>
<keyword evidence="9 10" id="KW-0998">Cell outer membrane</keyword>
<evidence type="ECO:0000259" key="14">
    <source>
        <dbReference type="Pfam" id="PF07715"/>
    </source>
</evidence>
<dbReference type="InterPro" id="IPR023997">
    <property type="entry name" value="TonB-dep_OMP_SusC/RagA_CS"/>
</dbReference>
<comment type="similarity">
    <text evidence="10 11">Belongs to the TonB-dependent receptor family.</text>
</comment>
<dbReference type="Gene3D" id="2.60.40.1120">
    <property type="entry name" value="Carboxypeptidase-like, regulatory domain"/>
    <property type="match status" value="1"/>
</dbReference>
<dbReference type="PANTHER" id="PTHR30069:SF29">
    <property type="entry name" value="HEMOGLOBIN AND HEMOGLOBIN-HAPTOGLOBIN-BINDING PROTEIN 1-RELATED"/>
    <property type="match status" value="1"/>
</dbReference>
<dbReference type="RefSeq" id="WP_131838796.1">
    <property type="nucleotide sequence ID" value="NZ_SLWB01000004.1"/>
</dbReference>
<evidence type="ECO:0000256" key="9">
    <source>
        <dbReference type="ARBA" id="ARBA00023237"/>
    </source>
</evidence>
<dbReference type="Proteomes" id="UP000294830">
    <property type="component" value="Unassembled WGS sequence"/>
</dbReference>
<keyword evidence="6 11" id="KW-0798">TonB box</keyword>
<evidence type="ECO:0000256" key="11">
    <source>
        <dbReference type="RuleBase" id="RU003357"/>
    </source>
</evidence>
<dbReference type="NCBIfam" id="TIGR04056">
    <property type="entry name" value="OMP_RagA_SusC"/>
    <property type="match status" value="1"/>
</dbReference>
<reference evidence="15 16" key="1">
    <citation type="submission" date="2019-03" db="EMBL/GenBank/DDBJ databases">
        <title>Genomic Encyclopedia of Archaeal and Bacterial Type Strains, Phase II (KMG-II): from individual species to whole genera.</title>
        <authorList>
            <person name="Goeker M."/>
        </authorList>
    </citation>
    <scope>NUCLEOTIDE SEQUENCE [LARGE SCALE GENOMIC DNA]</scope>
    <source>
        <strain evidence="15 16">RL-C</strain>
    </source>
</reference>
<dbReference type="SUPFAM" id="SSF56935">
    <property type="entry name" value="Porins"/>
    <property type="match status" value="1"/>
</dbReference>
<dbReference type="PANTHER" id="PTHR30069">
    <property type="entry name" value="TONB-DEPENDENT OUTER MEMBRANE RECEPTOR"/>
    <property type="match status" value="1"/>
</dbReference>